<dbReference type="AlphaFoldDB" id="A0AAN8IRG8"/>
<sequence>MGSPFNPFKNSNDDWSLRYTLMTTNPINGSAIDTSFINGTTQLPFSSTIRQPNAVATSFPDLGQFSNANTPTSVYQSDLSSDLYF</sequence>
<gene>
    <name evidence="1" type="ORF">GCK32_007570</name>
</gene>
<name>A0AAN8IRG8_TRICO</name>
<comment type="caution">
    <text evidence="1">The sequence shown here is derived from an EMBL/GenBank/DDBJ whole genome shotgun (WGS) entry which is preliminary data.</text>
</comment>
<dbReference type="EMBL" id="WIXE01007330">
    <property type="protein sequence ID" value="KAK5980508.1"/>
    <property type="molecule type" value="Genomic_DNA"/>
</dbReference>
<dbReference type="Proteomes" id="UP001331761">
    <property type="component" value="Unassembled WGS sequence"/>
</dbReference>
<keyword evidence="2" id="KW-1185">Reference proteome</keyword>
<evidence type="ECO:0000313" key="1">
    <source>
        <dbReference type="EMBL" id="KAK5980508.1"/>
    </source>
</evidence>
<accession>A0AAN8IRG8</accession>
<proteinExistence type="predicted"/>
<reference evidence="1 2" key="1">
    <citation type="submission" date="2019-10" db="EMBL/GenBank/DDBJ databases">
        <title>Assembly and Annotation for the nematode Trichostrongylus colubriformis.</title>
        <authorList>
            <person name="Martin J."/>
        </authorList>
    </citation>
    <scope>NUCLEOTIDE SEQUENCE [LARGE SCALE GENOMIC DNA]</scope>
    <source>
        <strain evidence="1">G859</strain>
        <tissue evidence="1">Whole worm</tissue>
    </source>
</reference>
<protein>
    <submittedName>
        <fullName evidence="1">Uncharacterized protein</fullName>
    </submittedName>
</protein>
<organism evidence="1 2">
    <name type="scientific">Trichostrongylus colubriformis</name>
    <name type="common">Black scour worm</name>
    <dbReference type="NCBI Taxonomy" id="6319"/>
    <lineage>
        <taxon>Eukaryota</taxon>
        <taxon>Metazoa</taxon>
        <taxon>Ecdysozoa</taxon>
        <taxon>Nematoda</taxon>
        <taxon>Chromadorea</taxon>
        <taxon>Rhabditida</taxon>
        <taxon>Rhabditina</taxon>
        <taxon>Rhabditomorpha</taxon>
        <taxon>Strongyloidea</taxon>
        <taxon>Trichostrongylidae</taxon>
        <taxon>Trichostrongylus</taxon>
    </lineage>
</organism>
<evidence type="ECO:0000313" key="2">
    <source>
        <dbReference type="Proteomes" id="UP001331761"/>
    </source>
</evidence>